<feature type="domain" description="Major facilitator superfamily (MFS) profile" evidence="5">
    <location>
        <begin position="1"/>
        <end position="388"/>
    </location>
</feature>
<evidence type="ECO:0000256" key="2">
    <source>
        <dbReference type="ARBA" id="ARBA00022989"/>
    </source>
</evidence>
<evidence type="ECO:0000256" key="1">
    <source>
        <dbReference type="ARBA" id="ARBA00022692"/>
    </source>
</evidence>
<evidence type="ECO:0000313" key="7">
    <source>
        <dbReference type="Proteomes" id="UP000194137"/>
    </source>
</evidence>
<dbReference type="GO" id="GO:0022857">
    <property type="term" value="F:transmembrane transporter activity"/>
    <property type="evidence" value="ECO:0007669"/>
    <property type="project" value="InterPro"/>
</dbReference>
<dbReference type="EMBL" id="CP021112">
    <property type="protein sequence ID" value="ARQ03191.1"/>
    <property type="molecule type" value="Genomic_DNA"/>
</dbReference>
<dbReference type="Pfam" id="PF07690">
    <property type="entry name" value="MFS_1"/>
    <property type="match status" value="1"/>
</dbReference>
<dbReference type="PROSITE" id="PS50850">
    <property type="entry name" value="MFS"/>
    <property type="match status" value="1"/>
</dbReference>
<feature type="transmembrane region" description="Helical" evidence="4">
    <location>
        <begin position="129"/>
        <end position="147"/>
    </location>
</feature>
<dbReference type="PANTHER" id="PTHR42910:SF1">
    <property type="entry name" value="MAJOR FACILITATOR SUPERFAMILY (MFS) PROFILE DOMAIN-CONTAINING PROTEIN"/>
    <property type="match status" value="1"/>
</dbReference>
<feature type="transmembrane region" description="Helical" evidence="4">
    <location>
        <begin position="334"/>
        <end position="354"/>
    </location>
</feature>
<keyword evidence="1 4" id="KW-0812">Transmembrane</keyword>
<dbReference type="Proteomes" id="UP000194137">
    <property type="component" value="Chromosome"/>
</dbReference>
<feature type="transmembrane region" description="Helical" evidence="4">
    <location>
        <begin position="360"/>
        <end position="379"/>
    </location>
</feature>
<feature type="transmembrane region" description="Helical" evidence="4">
    <location>
        <begin position="243"/>
        <end position="264"/>
    </location>
</feature>
<feature type="transmembrane region" description="Helical" evidence="4">
    <location>
        <begin position="71"/>
        <end position="89"/>
    </location>
</feature>
<dbReference type="InterPro" id="IPR036259">
    <property type="entry name" value="MFS_trans_sf"/>
</dbReference>
<sequence length="388" mass="40108">MSGALIFLFAFAAGAAVANIYYVQPLIGLIGPDIGLSPVLASLMVTFTQVGYAIGLLLLVPLGDLVENRRLVVLTLLAVSASLAISALAGSEPAFLAAALVLGGCAVVAQMLVPFAATLSPEAHRGATVGKVVSGVMTGILLARPVASLIADLAGWRAVFGLAAILMACLAALLRWNLPMRRPEGGFAYRRLIASLWPVWRDTTILRRRALYQAAMFAAFSLFWTTVPLLLASPAFGWGQRGIAVFALAGAAGALVSPVAGRVADRGWTRSATGSALFLVLFSFVVAALGVVVGSIALLVAAAILLDVGCILNLVLGQRAIYVLGPEIRSRLNALYMASAFFGGAVGSAIASAVYVHGGWIATSCAGAGFAAVALLYYCSEFFHARPA</sequence>
<gene>
    <name evidence="6" type="ORF">CAK95_25275</name>
</gene>
<evidence type="ECO:0000259" key="5">
    <source>
        <dbReference type="PROSITE" id="PS50850"/>
    </source>
</evidence>
<proteinExistence type="predicted"/>
<protein>
    <submittedName>
        <fullName evidence="6">MFS transporter</fullName>
    </submittedName>
</protein>
<evidence type="ECO:0000256" key="4">
    <source>
        <dbReference type="SAM" id="Phobius"/>
    </source>
</evidence>
<feature type="transmembrane region" description="Helical" evidence="4">
    <location>
        <begin position="304"/>
        <end position="322"/>
    </location>
</feature>
<feature type="transmembrane region" description="Helical" evidence="4">
    <location>
        <begin position="95"/>
        <end position="117"/>
    </location>
</feature>
<reference evidence="6 7" key="1">
    <citation type="submission" date="2017-05" db="EMBL/GenBank/DDBJ databases">
        <title>Full genome sequence of Pseudorhodoplanes sinuspersici.</title>
        <authorList>
            <person name="Dastgheib S.M.M."/>
            <person name="Shavandi M."/>
            <person name="Tirandaz H."/>
        </authorList>
    </citation>
    <scope>NUCLEOTIDE SEQUENCE [LARGE SCALE GENOMIC DNA]</scope>
    <source>
        <strain evidence="6 7">RIPI110</strain>
    </source>
</reference>
<organism evidence="6 7">
    <name type="scientific">Pseudorhodoplanes sinuspersici</name>
    <dbReference type="NCBI Taxonomy" id="1235591"/>
    <lineage>
        <taxon>Bacteria</taxon>
        <taxon>Pseudomonadati</taxon>
        <taxon>Pseudomonadota</taxon>
        <taxon>Alphaproteobacteria</taxon>
        <taxon>Hyphomicrobiales</taxon>
        <taxon>Pseudorhodoplanes</taxon>
    </lineage>
</organism>
<dbReference type="InterPro" id="IPR011701">
    <property type="entry name" value="MFS"/>
</dbReference>
<evidence type="ECO:0000256" key="3">
    <source>
        <dbReference type="ARBA" id="ARBA00023136"/>
    </source>
</evidence>
<dbReference type="AlphaFoldDB" id="A0A1W7A183"/>
<dbReference type="RefSeq" id="WP_183044216.1">
    <property type="nucleotide sequence ID" value="NZ_CP021112.1"/>
</dbReference>
<dbReference type="Gene3D" id="1.20.1250.20">
    <property type="entry name" value="MFS general substrate transporter like domains"/>
    <property type="match status" value="1"/>
</dbReference>
<feature type="transmembrane region" description="Helical" evidence="4">
    <location>
        <begin position="210"/>
        <end position="231"/>
    </location>
</feature>
<dbReference type="SUPFAM" id="SSF103473">
    <property type="entry name" value="MFS general substrate transporter"/>
    <property type="match status" value="1"/>
</dbReference>
<feature type="transmembrane region" description="Helical" evidence="4">
    <location>
        <begin position="153"/>
        <end position="174"/>
    </location>
</feature>
<keyword evidence="2 4" id="KW-1133">Transmembrane helix</keyword>
<accession>A0A1W7A183</accession>
<feature type="transmembrane region" description="Helical" evidence="4">
    <location>
        <begin position="276"/>
        <end position="298"/>
    </location>
</feature>
<keyword evidence="3 4" id="KW-0472">Membrane</keyword>
<name>A0A1W7A183_9HYPH</name>
<dbReference type="InterPro" id="IPR020846">
    <property type="entry name" value="MFS_dom"/>
</dbReference>
<dbReference type="PANTHER" id="PTHR42910">
    <property type="entry name" value="TRANSPORTER SCO4007-RELATED"/>
    <property type="match status" value="1"/>
</dbReference>
<keyword evidence="7" id="KW-1185">Reference proteome</keyword>
<dbReference type="CDD" id="cd17324">
    <property type="entry name" value="MFS_NepI_like"/>
    <property type="match status" value="1"/>
</dbReference>
<feature type="transmembrane region" description="Helical" evidence="4">
    <location>
        <begin position="34"/>
        <end position="59"/>
    </location>
</feature>
<dbReference type="KEGG" id="psin:CAK95_25275"/>
<evidence type="ECO:0000313" key="6">
    <source>
        <dbReference type="EMBL" id="ARQ03191.1"/>
    </source>
</evidence>